<comment type="caution">
    <text evidence="1">The sequence shown here is derived from an EMBL/GenBank/DDBJ whole genome shotgun (WGS) entry which is preliminary data.</text>
</comment>
<protein>
    <recommendedName>
        <fullName evidence="2">DUF1819 family protein</fullName>
    </recommendedName>
</protein>
<dbReference type="EMBL" id="VSSQ01001732">
    <property type="protein sequence ID" value="MPM10714.1"/>
    <property type="molecule type" value="Genomic_DNA"/>
</dbReference>
<dbReference type="Pfam" id="PF08849">
    <property type="entry name" value="BrxA"/>
    <property type="match status" value="1"/>
</dbReference>
<gene>
    <name evidence="1" type="ORF">SDC9_57048</name>
</gene>
<name>A0A644X9A6_9ZZZZ</name>
<dbReference type="AlphaFoldDB" id="A0A644X9A6"/>
<dbReference type="InterPro" id="IPR023137">
    <property type="entry name" value="BrxA_sf"/>
</dbReference>
<evidence type="ECO:0008006" key="2">
    <source>
        <dbReference type="Google" id="ProtNLM"/>
    </source>
</evidence>
<reference evidence="1" key="1">
    <citation type="submission" date="2019-08" db="EMBL/GenBank/DDBJ databases">
        <authorList>
            <person name="Kucharzyk K."/>
            <person name="Murdoch R.W."/>
            <person name="Higgins S."/>
            <person name="Loffler F."/>
        </authorList>
    </citation>
    <scope>NUCLEOTIDE SEQUENCE</scope>
</reference>
<organism evidence="1">
    <name type="scientific">bioreactor metagenome</name>
    <dbReference type="NCBI Taxonomy" id="1076179"/>
    <lineage>
        <taxon>unclassified sequences</taxon>
        <taxon>metagenomes</taxon>
        <taxon>ecological metagenomes</taxon>
    </lineage>
</organism>
<dbReference type="Gene3D" id="1.10.3540.10">
    <property type="entry name" value="uncharacterized protein from magnetospirillum magneticum domain"/>
    <property type="match status" value="1"/>
</dbReference>
<dbReference type="InterPro" id="IPR014948">
    <property type="entry name" value="BrxA"/>
</dbReference>
<sequence length="200" mass="22987">MADAKYSAGLMSQSFWFIEFKKIVKHINDGKSIGDIRALCLEDNLLGISKAYRAKRIYGYIINRVRTLDSTLIKLFCDSDLSTQKLINLITILRTDRLFFEFVYEVYREKVILGIPYMEDSDLGVFFKNKEAQSDDVATWKDTTVEHLKSNYLNYLADANLLSECAKKYSITPPIVDVALERYLQAREETAILKAITGVR</sequence>
<accession>A0A644X9A6</accession>
<proteinExistence type="predicted"/>
<evidence type="ECO:0000313" key="1">
    <source>
        <dbReference type="EMBL" id="MPM10714.1"/>
    </source>
</evidence>